<reference evidence="1" key="1">
    <citation type="submission" date="2023-10" db="EMBL/GenBank/DDBJ databases">
        <title>Genome assemblies of two species of porcelain crab, Petrolisthes cinctipes and Petrolisthes manimaculis (Anomura: Porcellanidae).</title>
        <authorList>
            <person name="Angst P."/>
        </authorList>
    </citation>
    <scope>NUCLEOTIDE SEQUENCE</scope>
    <source>
        <strain evidence="1">PB745_01</strain>
        <tissue evidence="1">Gill</tissue>
    </source>
</reference>
<sequence length="135" mass="15337">MSIMYYGISIWGTTNSTQTGRVQKLQNFAAKIALGGAAKRDHVTPFLKELGWLKINQKYKLEVAKITYNLINKNLPDWLFPLPTVRDMQGQSVNTRQTNQLHVPRCNTCFSSRSFLVAAPTLWNTLALEIKHAPF</sequence>
<accession>A0AAE1FYP4</accession>
<evidence type="ECO:0000313" key="1">
    <source>
        <dbReference type="EMBL" id="KAK3881582.1"/>
    </source>
</evidence>
<dbReference type="AlphaFoldDB" id="A0AAE1FYP4"/>
<comment type="caution">
    <text evidence="1">The sequence shown here is derived from an EMBL/GenBank/DDBJ whole genome shotgun (WGS) entry which is preliminary data.</text>
</comment>
<dbReference type="EMBL" id="JAWQEG010001200">
    <property type="protein sequence ID" value="KAK3881582.1"/>
    <property type="molecule type" value="Genomic_DNA"/>
</dbReference>
<name>A0AAE1FYP4_PETCI</name>
<protein>
    <submittedName>
        <fullName evidence="1">Uncharacterized protein</fullName>
    </submittedName>
</protein>
<dbReference type="Proteomes" id="UP001286313">
    <property type="component" value="Unassembled WGS sequence"/>
</dbReference>
<evidence type="ECO:0000313" key="2">
    <source>
        <dbReference type="Proteomes" id="UP001286313"/>
    </source>
</evidence>
<proteinExistence type="predicted"/>
<keyword evidence="2" id="KW-1185">Reference proteome</keyword>
<gene>
    <name evidence="1" type="ORF">Pcinc_013964</name>
</gene>
<organism evidence="1 2">
    <name type="scientific">Petrolisthes cinctipes</name>
    <name type="common">Flat porcelain crab</name>
    <dbReference type="NCBI Taxonomy" id="88211"/>
    <lineage>
        <taxon>Eukaryota</taxon>
        <taxon>Metazoa</taxon>
        <taxon>Ecdysozoa</taxon>
        <taxon>Arthropoda</taxon>
        <taxon>Crustacea</taxon>
        <taxon>Multicrustacea</taxon>
        <taxon>Malacostraca</taxon>
        <taxon>Eumalacostraca</taxon>
        <taxon>Eucarida</taxon>
        <taxon>Decapoda</taxon>
        <taxon>Pleocyemata</taxon>
        <taxon>Anomura</taxon>
        <taxon>Galatheoidea</taxon>
        <taxon>Porcellanidae</taxon>
        <taxon>Petrolisthes</taxon>
    </lineage>
</organism>